<keyword evidence="1" id="KW-0732">Signal</keyword>
<comment type="caution">
    <text evidence="2">The sequence shown here is derived from an EMBL/GenBank/DDBJ whole genome shotgun (WGS) entry which is preliminary data.</text>
</comment>
<sequence>MKKLLFTLIAGAALLTTGLNAQAQAYKTGAGLGIDFGNGATMVGPSIKHFFNQNSAIEGDVLFGGSSTLIQAFYQYNAPIKGAPGLQWYLGGGPGINLYDGGSTFMIRPMVGLDYRISGAPIGFNFDWRPALQFYDGGNDFEAGRFGLGIKYIFK</sequence>
<evidence type="ECO:0000313" key="3">
    <source>
        <dbReference type="Proteomes" id="UP001336835"/>
    </source>
</evidence>
<organism evidence="2 3">
    <name type="scientific">Pedobacter albus</name>
    <dbReference type="NCBI Taxonomy" id="3113905"/>
    <lineage>
        <taxon>Bacteria</taxon>
        <taxon>Pseudomonadati</taxon>
        <taxon>Bacteroidota</taxon>
        <taxon>Sphingobacteriia</taxon>
        <taxon>Sphingobacteriales</taxon>
        <taxon>Sphingobacteriaceae</taxon>
        <taxon>Pedobacter</taxon>
    </lineage>
</organism>
<evidence type="ECO:0000256" key="1">
    <source>
        <dbReference type="SAM" id="SignalP"/>
    </source>
</evidence>
<dbReference type="RefSeq" id="WP_330109325.1">
    <property type="nucleotide sequence ID" value="NZ_JAZDQT010000003.1"/>
</dbReference>
<gene>
    <name evidence="2" type="ORF">VRU48_18080</name>
</gene>
<feature type="chain" id="PRO_5046787418" description="Outer membrane insertion C-signal" evidence="1">
    <location>
        <begin position="24"/>
        <end position="155"/>
    </location>
</feature>
<protein>
    <recommendedName>
        <fullName evidence="4">Outer membrane insertion C-signal</fullName>
    </recommendedName>
</protein>
<accession>A0ABU7IC52</accession>
<proteinExistence type="predicted"/>
<feature type="signal peptide" evidence="1">
    <location>
        <begin position="1"/>
        <end position="23"/>
    </location>
</feature>
<name>A0ABU7IC52_9SPHI</name>
<dbReference type="EMBL" id="JAZDQT010000003">
    <property type="protein sequence ID" value="MEE1947039.1"/>
    <property type="molecule type" value="Genomic_DNA"/>
</dbReference>
<dbReference type="Proteomes" id="UP001336835">
    <property type="component" value="Unassembled WGS sequence"/>
</dbReference>
<evidence type="ECO:0000313" key="2">
    <source>
        <dbReference type="EMBL" id="MEE1947039.1"/>
    </source>
</evidence>
<evidence type="ECO:0008006" key="4">
    <source>
        <dbReference type="Google" id="ProtNLM"/>
    </source>
</evidence>
<keyword evidence="3" id="KW-1185">Reference proteome</keyword>
<reference evidence="2 3" key="1">
    <citation type="submission" date="2024-01" db="EMBL/GenBank/DDBJ databases">
        <title>Pedobacter sp. nov., isolated from fresh soil.</title>
        <authorList>
            <person name="Le N.T.T."/>
        </authorList>
    </citation>
    <scope>NUCLEOTIDE SEQUENCE [LARGE SCALE GENOMIC DNA]</scope>
    <source>
        <strain evidence="2 3">KR3-3</strain>
    </source>
</reference>